<feature type="domain" description="DUF3152" evidence="3">
    <location>
        <begin position="105"/>
        <end position="277"/>
    </location>
</feature>
<gene>
    <name evidence="4" type="ORF">HLB09_14740</name>
</gene>
<feature type="compositionally biased region" description="Gly residues" evidence="1">
    <location>
        <begin position="65"/>
        <end position="74"/>
    </location>
</feature>
<dbReference type="RefSeq" id="WP_171204078.1">
    <property type="nucleotide sequence ID" value="NZ_BAAANP010000005.1"/>
</dbReference>
<keyword evidence="5" id="KW-1185">Reference proteome</keyword>
<dbReference type="InterPro" id="IPR022603">
    <property type="entry name" value="DUF3152"/>
</dbReference>
<feature type="region of interest" description="Disordered" evidence="1">
    <location>
        <begin position="32"/>
        <end position="99"/>
    </location>
</feature>
<dbReference type="SUPFAM" id="SSF55486">
    <property type="entry name" value="Metalloproteases ('zincins'), catalytic domain"/>
    <property type="match status" value="1"/>
</dbReference>
<dbReference type="AlphaFoldDB" id="A0A849BNS9"/>
<accession>A0A849BNS9</accession>
<keyword evidence="2" id="KW-0732">Signal</keyword>
<evidence type="ECO:0000256" key="1">
    <source>
        <dbReference type="SAM" id="MobiDB-lite"/>
    </source>
</evidence>
<feature type="compositionally biased region" description="Basic and acidic residues" evidence="1">
    <location>
        <begin position="79"/>
        <end position="99"/>
    </location>
</feature>
<feature type="chain" id="PRO_5038350824" evidence="2">
    <location>
        <begin position="31"/>
        <end position="287"/>
    </location>
</feature>
<organism evidence="4 5">
    <name type="scientific">Pseudokineococcus marinus</name>
    <dbReference type="NCBI Taxonomy" id="351215"/>
    <lineage>
        <taxon>Bacteria</taxon>
        <taxon>Bacillati</taxon>
        <taxon>Actinomycetota</taxon>
        <taxon>Actinomycetes</taxon>
        <taxon>Kineosporiales</taxon>
        <taxon>Kineosporiaceae</taxon>
        <taxon>Pseudokineococcus</taxon>
    </lineage>
</organism>
<evidence type="ECO:0000259" key="3">
    <source>
        <dbReference type="Pfam" id="PF11350"/>
    </source>
</evidence>
<feature type="region of interest" description="Disordered" evidence="1">
    <location>
        <begin position="262"/>
        <end position="287"/>
    </location>
</feature>
<feature type="signal peptide" evidence="2">
    <location>
        <begin position="1"/>
        <end position="30"/>
    </location>
</feature>
<proteinExistence type="predicted"/>
<sequence length="287" mass="28992">MVSRRVVRRRRQVLAGGVGVLALGTALVLAGGGDQDPGDPGTAASTAPASSAPPTSSTPPATGAGVAGATGGPDGEAPPDARPDVPAEEVRPAGADERAGVLSAEVPDAGTGRLVTVSGTAPAAPHEGGGDVRVVQVRVQVEEGLPADGAAVAGTVMDVLQDPRGWGPDGWAFARTDDAAGSPAADVTVVLASPRLTDELCAPLRTGGVLSCRNGERAVLTWYRWAGGAEAYGEDREGYRRYLVSHEIGHFLGHGHEPCAGPGEPAPVMLQQTKGLDGCTPQPWPHP</sequence>
<dbReference type="EMBL" id="JABEMA010000317">
    <property type="protein sequence ID" value="NNH24321.1"/>
    <property type="molecule type" value="Genomic_DNA"/>
</dbReference>
<evidence type="ECO:0000313" key="4">
    <source>
        <dbReference type="EMBL" id="NNH24321.1"/>
    </source>
</evidence>
<comment type="caution">
    <text evidence="4">The sequence shown here is derived from an EMBL/GenBank/DDBJ whole genome shotgun (WGS) entry which is preliminary data.</text>
</comment>
<reference evidence="4 5" key="1">
    <citation type="submission" date="2020-05" db="EMBL/GenBank/DDBJ databases">
        <title>MicrobeNet Type strains.</title>
        <authorList>
            <person name="Nicholson A.C."/>
        </authorList>
    </citation>
    <scope>NUCLEOTIDE SEQUENCE [LARGE SCALE GENOMIC DNA]</scope>
    <source>
        <strain evidence="4 5">JCM 14547</strain>
    </source>
</reference>
<name>A0A849BNS9_9ACTN</name>
<evidence type="ECO:0000313" key="5">
    <source>
        <dbReference type="Proteomes" id="UP000555552"/>
    </source>
</evidence>
<evidence type="ECO:0000256" key="2">
    <source>
        <dbReference type="SAM" id="SignalP"/>
    </source>
</evidence>
<protein>
    <submittedName>
        <fullName evidence="4">DUF3152 domain-containing protein</fullName>
    </submittedName>
</protein>
<feature type="compositionally biased region" description="Low complexity" evidence="1">
    <location>
        <begin position="38"/>
        <end position="64"/>
    </location>
</feature>
<dbReference type="Proteomes" id="UP000555552">
    <property type="component" value="Unassembled WGS sequence"/>
</dbReference>
<dbReference type="Pfam" id="PF11350">
    <property type="entry name" value="DUF3152"/>
    <property type="match status" value="1"/>
</dbReference>